<keyword evidence="2" id="KW-1185">Reference proteome</keyword>
<protein>
    <recommendedName>
        <fullName evidence="3">N-methyl-D-aspartate receptor NMDAR2C subunit</fullName>
    </recommendedName>
</protein>
<accession>A0A399QWX4</accession>
<gene>
    <name evidence="1" type="ORF">D1224_03835</name>
</gene>
<name>A0A399QWX4_9PROT</name>
<dbReference type="EMBL" id="QWGB01000005">
    <property type="protein sequence ID" value="RIJ23410.1"/>
    <property type="molecule type" value="Genomic_DNA"/>
</dbReference>
<dbReference type="PANTHER" id="PTHR21174:SF0">
    <property type="entry name" value="HD PHOSPHOHYDROLASE FAMILY PROTEIN-RELATED"/>
    <property type="match status" value="1"/>
</dbReference>
<dbReference type="AlphaFoldDB" id="A0A399QWX4"/>
<dbReference type="Proteomes" id="UP000265431">
    <property type="component" value="Unassembled WGS sequence"/>
</dbReference>
<comment type="caution">
    <text evidence="1">The sequence shown here is derived from an EMBL/GenBank/DDBJ whole genome shotgun (WGS) entry which is preliminary data.</text>
</comment>
<evidence type="ECO:0000313" key="2">
    <source>
        <dbReference type="Proteomes" id="UP000265431"/>
    </source>
</evidence>
<reference evidence="1 2" key="1">
    <citation type="submission" date="2018-08" db="EMBL/GenBank/DDBJ databases">
        <title>Henriciella mobilis sp. nov., isolated from seawater.</title>
        <authorList>
            <person name="Cheng H."/>
            <person name="Wu Y.-H."/>
            <person name="Xu X.-W."/>
            <person name="Guo L.-L."/>
        </authorList>
    </citation>
    <scope>NUCLEOTIDE SEQUENCE [LARGE SCALE GENOMIC DNA]</scope>
    <source>
        <strain evidence="1 2">CCUG66934</strain>
    </source>
</reference>
<proteinExistence type="predicted"/>
<dbReference type="SUPFAM" id="SSF109604">
    <property type="entry name" value="HD-domain/PDEase-like"/>
    <property type="match status" value="1"/>
</dbReference>
<evidence type="ECO:0000313" key="1">
    <source>
        <dbReference type="EMBL" id="RIJ23410.1"/>
    </source>
</evidence>
<sequence length="249" mass="28534">MEFGYEDFSKSHPQLRREWIEGGKEWSSVASNAPADWDPESQLARLLDGRVPEPDCIPGYLLNRLKARYAEPQRHYHTWDHIDALKRHFDSLKAHWHRPEPVLWALYWHDAIYDPTRPDNEELSAQLLEEEGAAHLGAADLAFAAEIIRATAKHNAPEGLSDDDRADLALFLDIDLSILGAPDPVFDQYEVNVRREYAFVPEEAFRAGRAKVLQSFADRPAIYFTEEGRSLWDAQARRNLARSFAQLNA</sequence>
<evidence type="ECO:0008006" key="3">
    <source>
        <dbReference type="Google" id="ProtNLM"/>
    </source>
</evidence>
<dbReference type="InterPro" id="IPR009218">
    <property type="entry name" value="HD_phosphohydro"/>
</dbReference>
<organism evidence="1 2">
    <name type="scientific">Henriciella barbarensis</name>
    <dbReference type="NCBI Taxonomy" id="86342"/>
    <lineage>
        <taxon>Bacteria</taxon>
        <taxon>Pseudomonadati</taxon>
        <taxon>Pseudomonadota</taxon>
        <taxon>Alphaproteobacteria</taxon>
        <taxon>Hyphomonadales</taxon>
        <taxon>Hyphomonadaceae</taxon>
        <taxon>Henriciella</taxon>
    </lineage>
</organism>
<dbReference type="PANTHER" id="PTHR21174">
    <property type="match status" value="1"/>
</dbReference>